<evidence type="ECO:0000256" key="3">
    <source>
        <dbReference type="ARBA" id="ARBA00022723"/>
    </source>
</evidence>
<comment type="caution">
    <text evidence="14">The sequence shown here is derived from an EMBL/GenBank/DDBJ whole genome shotgun (WGS) entry which is preliminary data.</text>
</comment>
<feature type="region of interest" description="Disordered" evidence="12">
    <location>
        <begin position="664"/>
        <end position="703"/>
    </location>
</feature>
<keyword evidence="3" id="KW-0479">Metal-binding</keyword>
<evidence type="ECO:0000256" key="8">
    <source>
        <dbReference type="ARBA" id="ARBA00023125"/>
    </source>
</evidence>
<comment type="similarity">
    <text evidence="2">Belongs to the krueppel C2H2-type zinc-finger protein family.</text>
</comment>
<feature type="domain" description="C2H2-type" evidence="13">
    <location>
        <begin position="524"/>
        <end position="551"/>
    </location>
</feature>
<dbReference type="GO" id="GO:0000981">
    <property type="term" value="F:DNA-binding transcription factor activity, RNA polymerase II-specific"/>
    <property type="evidence" value="ECO:0007669"/>
    <property type="project" value="TreeGrafter"/>
</dbReference>
<evidence type="ECO:0000256" key="12">
    <source>
        <dbReference type="SAM" id="MobiDB-lite"/>
    </source>
</evidence>
<dbReference type="Pfam" id="PF00096">
    <property type="entry name" value="zf-C2H2"/>
    <property type="match status" value="3"/>
</dbReference>
<dbReference type="STRING" id="372326.A0A1V4KDY9"/>
<feature type="region of interest" description="Disordered" evidence="12">
    <location>
        <begin position="482"/>
        <end position="503"/>
    </location>
</feature>
<dbReference type="GO" id="GO:0008270">
    <property type="term" value="F:zinc ion binding"/>
    <property type="evidence" value="ECO:0007669"/>
    <property type="project" value="UniProtKB-KW"/>
</dbReference>
<comment type="subcellular location">
    <subcellularLocation>
        <location evidence="1">Nucleus</location>
    </subcellularLocation>
</comment>
<evidence type="ECO:0000313" key="15">
    <source>
        <dbReference type="Proteomes" id="UP000190648"/>
    </source>
</evidence>
<dbReference type="GO" id="GO:0000978">
    <property type="term" value="F:RNA polymerase II cis-regulatory region sequence-specific DNA binding"/>
    <property type="evidence" value="ECO:0007669"/>
    <property type="project" value="TreeGrafter"/>
</dbReference>
<feature type="compositionally biased region" description="Basic and acidic residues" evidence="12">
    <location>
        <begin position="419"/>
        <end position="430"/>
    </location>
</feature>
<dbReference type="InterPro" id="IPR036236">
    <property type="entry name" value="Znf_C2H2_sf"/>
</dbReference>
<evidence type="ECO:0000256" key="5">
    <source>
        <dbReference type="ARBA" id="ARBA00022771"/>
    </source>
</evidence>
<feature type="region of interest" description="Disordered" evidence="12">
    <location>
        <begin position="269"/>
        <end position="295"/>
    </location>
</feature>
<keyword evidence="15" id="KW-1185">Reference proteome</keyword>
<evidence type="ECO:0000259" key="13">
    <source>
        <dbReference type="PROSITE" id="PS50157"/>
    </source>
</evidence>
<feature type="compositionally biased region" description="Polar residues" evidence="12">
    <location>
        <begin position="377"/>
        <end position="404"/>
    </location>
</feature>
<feature type="domain" description="C2H2-type" evidence="13">
    <location>
        <begin position="552"/>
        <end position="579"/>
    </location>
</feature>
<dbReference type="PANTHER" id="PTHR45925">
    <property type="entry name" value="ZINC FINGER PROTEIN"/>
    <property type="match status" value="1"/>
</dbReference>
<dbReference type="PROSITE" id="PS50157">
    <property type="entry name" value="ZINC_FINGER_C2H2_2"/>
    <property type="match status" value="6"/>
</dbReference>
<dbReference type="OrthoDB" id="8953863at2759"/>
<keyword evidence="9" id="KW-0804">Transcription</keyword>
<evidence type="ECO:0000313" key="14">
    <source>
        <dbReference type="EMBL" id="OPJ82700.1"/>
    </source>
</evidence>
<dbReference type="Gene3D" id="3.30.160.60">
    <property type="entry name" value="Classic Zinc Finger"/>
    <property type="match status" value="4"/>
</dbReference>
<evidence type="ECO:0000256" key="6">
    <source>
        <dbReference type="ARBA" id="ARBA00022833"/>
    </source>
</evidence>
<dbReference type="SMART" id="SM00355">
    <property type="entry name" value="ZnF_C2H2"/>
    <property type="match status" value="8"/>
</dbReference>
<dbReference type="AlphaFoldDB" id="A0A1V4KDY9"/>
<feature type="domain" description="C2H2-type" evidence="13">
    <location>
        <begin position="189"/>
        <end position="216"/>
    </location>
</feature>
<feature type="domain" description="C2H2-type" evidence="13">
    <location>
        <begin position="248"/>
        <end position="275"/>
    </location>
</feature>
<feature type="domain" description="C2H2-type" evidence="13">
    <location>
        <begin position="431"/>
        <end position="458"/>
    </location>
</feature>
<keyword evidence="6" id="KW-0862">Zinc</keyword>
<feature type="compositionally biased region" description="Acidic residues" evidence="12">
    <location>
        <begin position="490"/>
        <end position="499"/>
    </location>
</feature>
<feature type="region of interest" description="Disordered" evidence="12">
    <location>
        <begin position="347"/>
        <end position="430"/>
    </location>
</feature>
<dbReference type="EMBL" id="LSYS01003456">
    <property type="protein sequence ID" value="OPJ82700.1"/>
    <property type="molecule type" value="Genomic_DNA"/>
</dbReference>
<dbReference type="InterPro" id="IPR051967">
    <property type="entry name" value="Krueppel_C2H2-ZF"/>
</dbReference>
<dbReference type="FunFam" id="3.30.160.60:FF:001201">
    <property type="entry name" value="Zinc finger protein 217"/>
    <property type="match status" value="1"/>
</dbReference>
<feature type="domain" description="C2H2-type" evidence="13">
    <location>
        <begin position="161"/>
        <end position="183"/>
    </location>
</feature>
<keyword evidence="8" id="KW-0238">DNA-binding</keyword>
<keyword evidence="5 11" id="KW-0863">Zinc-finger</keyword>
<accession>A0A1V4KDY9</accession>
<organism evidence="14 15">
    <name type="scientific">Patagioenas fasciata monilis</name>
    <dbReference type="NCBI Taxonomy" id="372326"/>
    <lineage>
        <taxon>Eukaryota</taxon>
        <taxon>Metazoa</taxon>
        <taxon>Chordata</taxon>
        <taxon>Craniata</taxon>
        <taxon>Vertebrata</taxon>
        <taxon>Euteleostomi</taxon>
        <taxon>Archelosauria</taxon>
        <taxon>Archosauria</taxon>
        <taxon>Dinosauria</taxon>
        <taxon>Saurischia</taxon>
        <taxon>Theropoda</taxon>
        <taxon>Coelurosauria</taxon>
        <taxon>Aves</taxon>
        <taxon>Neognathae</taxon>
        <taxon>Neoaves</taxon>
        <taxon>Columbimorphae</taxon>
        <taxon>Columbiformes</taxon>
        <taxon>Columbidae</taxon>
        <taxon>Patagioenas</taxon>
    </lineage>
</organism>
<dbReference type="GO" id="GO:0005634">
    <property type="term" value="C:nucleus"/>
    <property type="evidence" value="ECO:0007669"/>
    <property type="project" value="UniProtKB-SubCell"/>
</dbReference>
<evidence type="ECO:0000256" key="1">
    <source>
        <dbReference type="ARBA" id="ARBA00004123"/>
    </source>
</evidence>
<evidence type="ECO:0000256" key="2">
    <source>
        <dbReference type="ARBA" id="ARBA00006991"/>
    </source>
</evidence>
<sequence>MPAGEAAQAQVLEFSETLNLSLSVFYPMQLFEKEQNVGNMPTQPLLAYMDGPDGIGSTVGAQMENNDASMTIKGTNTISYKSLQEKFLMQAEGCMPLDCMFCDETFKHPEELGKHVLSQHRPTLCEPAVLRVEAEYLSPLDRCQVRTNLPSPNKEKDSEKLSCEVCGQTFDEAFDVEAHMKKHKDSFMYWCNVCGRRFKEPWFLKNHMRTHTGKPGSRNKHQQSSESPITINEVVQEHVTENITSPYKICMVCGFLFLNKETLIEHSKVHTKESVPSGESPQVTGEPNAEETSQREEFLRFLNLRPNLVPENDKSQKPVKWIAELDPFNTYQAWQLATKGKVAVGRGEVKETGQEGSTDNDDSSSDKEELGEIWNANKGSQTETTGKSKVNKNSSYAGNGNLSQDKLKHPGGEVPSMEMDSKLSQNKEKPTHCSECGKAFRTYHQLVLHSRVHKRDRRTDGETSAASRTCCADIMAGLDENGAGDRIEGGSEDGSEDGLPETLNLDKNEDVLERAKVKNLGASRECSYCGKYFRSNYYLNIHLRTHTGEKPYKCEFCEYAAAQKTSLRYHLERHHKDKQADSAADVKSVSKVSLQSQETELLLAADGAQETKNSKRLFDCAKDAQSCPPNKQQKEVLSLNNAIGSTVLLKMKKNSRELNKDSVRNNSNQIHENVSTPYPEKLKAGKETKEARPSVPHKRERQDFVASEGDDVQYVCALKDGKNVNDARECTESYKRKPMVDSQERPLNLSVGTSQECSVISTRGLLAPCTCPFCTYRTFYPEVLMMHQRLMHKYNPDTVNKNGCRSKALAKARRTGCPPALLGKDVLPLSFNSKKTKASPSIQQKLLQTGKAKQCHPPQNKVPLFSVTDSSSTTPSNLKFHKQPSNIGAQANNYRQPQQEMHSSSSISPVLDRVKRSESKVKAPSVPVSQSGVVNSGLNEALDSHLNESTWSCHRGRDYVCSKPVSNVNLDYGETSSKRMKPNLLAIEHIDSPVANYRRYEMSRFRVANRYANLLPQECSRTKPASSVLPTKQGLLNSDDVDPPNVLTVLKPYEPYSSGSLYSSCGSSNGQVTSSTVEGKRSVSYQHLSSSGLQKRKELIICFKKRSKDTSACFMEFYLQFIPGRKRNGVGINKAEDWNEMRGRWLQGRSGPSRWDPAQRVWDANPLPGHGLICKEYGKFVVKCRDGFVYRRLFWL</sequence>
<feature type="compositionally biased region" description="Basic and acidic residues" evidence="12">
    <location>
        <begin position="680"/>
        <end position="692"/>
    </location>
</feature>
<feature type="compositionally biased region" description="Polar residues" evidence="12">
    <location>
        <begin position="664"/>
        <end position="676"/>
    </location>
</feature>
<dbReference type="Proteomes" id="UP000190648">
    <property type="component" value="Unassembled WGS sequence"/>
</dbReference>
<dbReference type="PANTHER" id="PTHR45925:SF4">
    <property type="entry name" value="ZINC FINGER PROTEIN 217"/>
    <property type="match status" value="1"/>
</dbReference>
<proteinExistence type="inferred from homology"/>
<evidence type="ECO:0000256" key="10">
    <source>
        <dbReference type="ARBA" id="ARBA00023242"/>
    </source>
</evidence>
<keyword evidence="4" id="KW-0677">Repeat</keyword>
<name>A0A1V4KDY9_PATFA</name>
<dbReference type="PROSITE" id="PS00028">
    <property type="entry name" value="ZINC_FINGER_C2H2_1"/>
    <property type="match status" value="6"/>
</dbReference>
<evidence type="ECO:0000256" key="11">
    <source>
        <dbReference type="PROSITE-ProRule" id="PRU00042"/>
    </source>
</evidence>
<dbReference type="InterPro" id="IPR013087">
    <property type="entry name" value="Znf_C2H2_type"/>
</dbReference>
<dbReference type="FunFam" id="3.30.160.60:FF:001038">
    <property type="entry name" value="Zinc finger protein 217"/>
    <property type="match status" value="1"/>
</dbReference>
<reference evidence="14 15" key="1">
    <citation type="submission" date="2016-02" db="EMBL/GenBank/DDBJ databases">
        <title>Band-tailed pigeon sequencing and assembly.</title>
        <authorList>
            <person name="Soares A.E."/>
            <person name="Novak B.J."/>
            <person name="Rice E.S."/>
            <person name="O'Connell B."/>
            <person name="Chang D."/>
            <person name="Weber S."/>
            <person name="Shapiro B."/>
        </authorList>
    </citation>
    <scope>NUCLEOTIDE SEQUENCE [LARGE SCALE GENOMIC DNA]</scope>
    <source>
        <strain evidence="14">BTP2013</strain>
        <tissue evidence="14">Blood</tissue>
    </source>
</reference>
<gene>
    <name evidence="14" type="primary">ZNF217</name>
    <name evidence="14" type="ORF">AV530_004826</name>
</gene>
<dbReference type="FunFam" id="3.30.160.60:FF:001687">
    <property type="entry name" value="Zinc finger protein 217"/>
    <property type="match status" value="1"/>
</dbReference>
<evidence type="ECO:0000256" key="9">
    <source>
        <dbReference type="ARBA" id="ARBA00023163"/>
    </source>
</evidence>
<keyword evidence="7" id="KW-0805">Transcription regulation</keyword>
<evidence type="ECO:0000256" key="4">
    <source>
        <dbReference type="ARBA" id="ARBA00022737"/>
    </source>
</evidence>
<keyword evidence="10" id="KW-0539">Nucleus</keyword>
<evidence type="ECO:0000256" key="7">
    <source>
        <dbReference type="ARBA" id="ARBA00023015"/>
    </source>
</evidence>
<protein>
    <submittedName>
        <fullName evidence="14">Zinc finger protein 217</fullName>
    </submittedName>
</protein>
<dbReference type="SUPFAM" id="SSF57667">
    <property type="entry name" value="beta-beta-alpha zinc fingers"/>
    <property type="match status" value="3"/>
</dbReference>